<keyword evidence="8" id="KW-1185">Reference proteome</keyword>
<dbReference type="FunFam" id="1.20.1050.10:FF:000016">
    <property type="entry name" value="Glutathione S-transferase U9"/>
    <property type="match status" value="1"/>
</dbReference>
<dbReference type="InterPro" id="IPR040079">
    <property type="entry name" value="Glutathione_S-Trfase"/>
</dbReference>
<dbReference type="PROSITE" id="PS50405">
    <property type="entry name" value="GST_CTER"/>
    <property type="match status" value="1"/>
</dbReference>
<comment type="caution">
    <text evidence="7">The sequence shown here is derived from an EMBL/GenBank/DDBJ whole genome shotgun (WGS) entry which is preliminary data.</text>
</comment>
<dbReference type="Proteomes" id="UP001180020">
    <property type="component" value="Unassembled WGS sequence"/>
</dbReference>
<name>A0AAV9CMI1_ACOCL</name>
<dbReference type="CDD" id="cd03058">
    <property type="entry name" value="GST_N_Tau"/>
    <property type="match status" value="1"/>
</dbReference>
<dbReference type="PROSITE" id="PS50404">
    <property type="entry name" value="GST_NTER"/>
    <property type="match status" value="1"/>
</dbReference>
<gene>
    <name evidence="7" type="primary">GSTU17</name>
    <name evidence="7" type="ORF">QJS10_CPB18g01206</name>
</gene>
<feature type="domain" description="GST C-terminal" evidence="6">
    <location>
        <begin position="86"/>
        <end position="223"/>
    </location>
</feature>
<evidence type="ECO:0000313" key="8">
    <source>
        <dbReference type="Proteomes" id="UP001180020"/>
    </source>
</evidence>
<evidence type="ECO:0000256" key="1">
    <source>
        <dbReference type="ARBA" id="ARBA00012452"/>
    </source>
</evidence>
<dbReference type="Pfam" id="PF00043">
    <property type="entry name" value="GST_C"/>
    <property type="match status" value="1"/>
</dbReference>
<comment type="catalytic activity">
    <reaction evidence="4">
        <text>RX + glutathione = an S-substituted glutathione + a halide anion + H(+)</text>
        <dbReference type="Rhea" id="RHEA:16437"/>
        <dbReference type="ChEBI" id="CHEBI:15378"/>
        <dbReference type="ChEBI" id="CHEBI:16042"/>
        <dbReference type="ChEBI" id="CHEBI:17792"/>
        <dbReference type="ChEBI" id="CHEBI:57925"/>
        <dbReference type="ChEBI" id="CHEBI:90779"/>
        <dbReference type="EC" id="2.5.1.18"/>
    </reaction>
</comment>
<comment type="similarity">
    <text evidence="3">Belongs to the GST superfamily. Tau family.</text>
</comment>
<dbReference type="SFLD" id="SFLDG01152">
    <property type="entry name" value="Main.3:_Omega-_and_Tau-like"/>
    <property type="match status" value="1"/>
</dbReference>
<dbReference type="GO" id="GO:0006749">
    <property type="term" value="P:glutathione metabolic process"/>
    <property type="evidence" value="ECO:0007669"/>
    <property type="project" value="InterPro"/>
</dbReference>
<dbReference type="SUPFAM" id="SSF52833">
    <property type="entry name" value="Thioredoxin-like"/>
    <property type="match status" value="1"/>
</dbReference>
<evidence type="ECO:0000259" key="5">
    <source>
        <dbReference type="PROSITE" id="PS50404"/>
    </source>
</evidence>
<dbReference type="InterPro" id="IPR010987">
    <property type="entry name" value="Glutathione-S-Trfase_C-like"/>
</dbReference>
<dbReference type="PANTHER" id="PTHR11260">
    <property type="entry name" value="GLUTATHIONE S-TRANSFERASE, GST, SUPERFAMILY, GST DOMAIN CONTAINING"/>
    <property type="match status" value="1"/>
</dbReference>
<dbReference type="SFLD" id="SFLDS00019">
    <property type="entry name" value="Glutathione_Transferase_(cytos"/>
    <property type="match status" value="1"/>
</dbReference>
<sequence>MAVKVLGAWPSPYAMRARMALNLKSVDYEYVEEDLTNKGELLLTSNPVYKKVPVLIHDDKSICESMIIVSYIDEVWTDGPSLLPSDPHERAVARFWAHYVDDKWLPALVEMAKAQTDEAKAEATEKVLEGLKHFEEAFEKCSKGKPFFNGENIGYLDVAIGCYLGAIKMLELMMGGFKLLNEDKTPLLAAWAERFCSSEAVKGVIPEAERLLELAKARSAPQPAH</sequence>
<dbReference type="PANTHER" id="PTHR11260:SF615">
    <property type="entry name" value="GLUTATHIONE S-TRANSFERASE U17"/>
    <property type="match status" value="1"/>
</dbReference>
<dbReference type="Pfam" id="PF02798">
    <property type="entry name" value="GST_N"/>
    <property type="match status" value="1"/>
</dbReference>
<evidence type="ECO:0000256" key="2">
    <source>
        <dbReference type="ARBA" id="ARBA00022679"/>
    </source>
</evidence>
<dbReference type="GO" id="GO:0005737">
    <property type="term" value="C:cytoplasm"/>
    <property type="evidence" value="ECO:0007669"/>
    <property type="project" value="TreeGrafter"/>
</dbReference>
<evidence type="ECO:0000259" key="6">
    <source>
        <dbReference type="PROSITE" id="PS50405"/>
    </source>
</evidence>
<dbReference type="InterPro" id="IPR036282">
    <property type="entry name" value="Glutathione-S-Trfase_C_sf"/>
</dbReference>
<accession>A0AAV9CMI1</accession>
<dbReference type="SUPFAM" id="SSF47616">
    <property type="entry name" value="GST C-terminal domain-like"/>
    <property type="match status" value="1"/>
</dbReference>
<reference evidence="7" key="2">
    <citation type="submission" date="2023-06" db="EMBL/GenBank/DDBJ databases">
        <authorList>
            <person name="Ma L."/>
            <person name="Liu K.-W."/>
            <person name="Li Z."/>
            <person name="Hsiao Y.-Y."/>
            <person name="Qi Y."/>
            <person name="Fu T."/>
            <person name="Tang G."/>
            <person name="Zhang D."/>
            <person name="Sun W.-H."/>
            <person name="Liu D.-K."/>
            <person name="Li Y."/>
            <person name="Chen G.-Z."/>
            <person name="Liu X.-D."/>
            <person name="Liao X.-Y."/>
            <person name="Jiang Y.-T."/>
            <person name="Yu X."/>
            <person name="Hao Y."/>
            <person name="Huang J."/>
            <person name="Zhao X.-W."/>
            <person name="Ke S."/>
            <person name="Chen Y.-Y."/>
            <person name="Wu W.-L."/>
            <person name="Hsu J.-L."/>
            <person name="Lin Y.-F."/>
            <person name="Huang M.-D."/>
            <person name="Li C.-Y."/>
            <person name="Huang L."/>
            <person name="Wang Z.-W."/>
            <person name="Zhao X."/>
            <person name="Zhong W.-Y."/>
            <person name="Peng D.-H."/>
            <person name="Ahmad S."/>
            <person name="Lan S."/>
            <person name="Zhang J.-S."/>
            <person name="Tsai W.-C."/>
            <person name="Van De Peer Y."/>
            <person name="Liu Z.-J."/>
        </authorList>
    </citation>
    <scope>NUCLEOTIDE SEQUENCE</scope>
    <source>
        <strain evidence="7">CP</strain>
        <tissue evidence="7">Leaves</tissue>
    </source>
</reference>
<dbReference type="InterPro" id="IPR045073">
    <property type="entry name" value="Omega/Tau-like"/>
</dbReference>
<dbReference type="FunFam" id="3.40.30.10:FF:000044">
    <property type="entry name" value="Glutathione S-transferase GSTU6"/>
    <property type="match status" value="1"/>
</dbReference>
<evidence type="ECO:0000256" key="3">
    <source>
        <dbReference type="ARBA" id="ARBA00025743"/>
    </source>
</evidence>
<dbReference type="InterPro" id="IPR045074">
    <property type="entry name" value="GST_C_Tau"/>
</dbReference>
<evidence type="ECO:0000313" key="7">
    <source>
        <dbReference type="EMBL" id="KAK1290070.1"/>
    </source>
</evidence>
<dbReference type="GO" id="GO:0009407">
    <property type="term" value="P:toxin catabolic process"/>
    <property type="evidence" value="ECO:0007669"/>
    <property type="project" value="UniProtKB-ARBA"/>
</dbReference>
<dbReference type="EC" id="2.5.1.18" evidence="1"/>
<evidence type="ECO:0000256" key="4">
    <source>
        <dbReference type="ARBA" id="ARBA00047960"/>
    </source>
</evidence>
<dbReference type="InterPro" id="IPR004046">
    <property type="entry name" value="GST_C"/>
</dbReference>
<reference evidence="7" key="1">
    <citation type="journal article" date="2023" name="Nat. Commun.">
        <title>Diploid and tetraploid genomes of Acorus and the evolution of monocots.</title>
        <authorList>
            <person name="Ma L."/>
            <person name="Liu K.W."/>
            <person name="Li Z."/>
            <person name="Hsiao Y.Y."/>
            <person name="Qi Y."/>
            <person name="Fu T."/>
            <person name="Tang G.D."/>
            <person name="Zhang D."/>
            <person name="Sun W.H."/>
            <person name="Liu D.K."/>
            <person name="Li Y."/>
            <person name="Chen G.Z."/>
            <person name="Liu X.D."/>
            <person name="Liao X.Y."/>
            <person name="Jiang Y.T."/>
            <person name="Yu X."/>
            <person name="Hao Y."/>
            <person name="Huang J."/>
            <person name="Zhao X.W."/>
            <person name="Ke S."/>
            <person name="Chen Y.Y."/>
            <person name="Wu W.L."/>
            <person name="Hsu J.L."/>
            <person name="Lin Y.F."/>
            <person name="Huang M.D."/>
            <person name="Li C.Y."/>
            <person name="Huang L."/>
            <person name="Wang Z.W."/>
            <person name="Zhao X."/>
            <person name="Zhong W.Y."/>
            <person name="Peng D.H."/>
            <person name="Ahmad S."/>
            <person name="Lan S."/>
            <person name="Zhang J.S."/>
            <person name="Tsai W.C."/>
            <person name="Van de Peer Y."/>
            <person name="Liu Z.J."/>
        </authorList>
    </citation>
    <scope>NUCLEOTIDE SEQUENCE</scope>
    <source>
        <strain evidence="7">CP</strain>
    </source>
</reference>
<feature type="domain" description="GST N-terminal" evidence="5">
    <location>
        <begin position="1"/>
        <end position="80"/>
    </location>
</feature>
<dbReference type="GO" id="GO:0004364">
    <property type="term" value="F:glutathione transferase activity"/>
    <property type="evidence" value="ECO:0007669"/>
    <property type="project" value="UniProtKB-EC"/>
</dbReference>
<keyword evidence="2" id="KW-0808">Transferase</keyword>
<dbReference type="AlphaFoldDB" id="A0AAV9CMI1"/>
<organism evidence="7 8">
    <name type="scientific">Acorus calamus</name>
    <name type="common">Sweet flag</name>
    <dbReference type="NCBI Taxonomy" id="4465"/>
    <lineage>
        <taxon>Eukaryota</taxon>
        <taxon>Viridiplantae</taxon>
        <taxon>Streptophyta</taxon>
        <taxon>Embryophyta</taxon>
        <taxon>Tracheophyta</taxon>
        <taxon>Spermatophyta</taxon>
        <taxon>Magnoliopsida</taxon>
        <taxon>Liliopsida</taxon>
        <taxon>Acoraceae</taxon>
        <taxon>Acorus</taxon>
    </lineage>
</organism>
<protein>
    <recommendedName>
        <fullName evidence="1">glutathione transferase</fullName>
        <ecNumber evidence="1">2.5.1.18</ecNumber>
    </recommendedName>
</protein>
<dbReference type="Gene3D" id="1.20.1050.10">
    <property type="match status" value="1"/>
</dbReference>
<dbReference type="SFLD" id="SFLDG00358">
    <property type="entry name" value="Main_(cytGST)"/>
    <property type="match status" value="1"/>
</dbReference>
<dbReference type="Gene3D" id="3.40.30.10">
    <property type="entry name" value="Glutaredoxin"/>
    <property type="match status" value="1"/>
</dbReference>
<dbReference type="CDD" id="cd03185">
    <property type="entry name" value="GST_C_Tau"/>
    <property type="match status" value="1"/>
</dbReference>
<dbReference type="InterPro" id="IPR036249">
    <property type="entry name" value="Thioredoxin-like_sf"/>
</dbReference>
<dbReference type="InterPro" id="IPR004045">
    <property type="entry name" value="Glutathione_S-Trfase_N"/>
</dbReference>
<proteinExistence type="inferred from homology"/>
<dbReference type="EMBL" id="JAUJYO010000018">
    <property type="protein sequence ID" value="KAK1290070.1"/>
    <property type="molecule type" value="Genomic_DNA"/>
</dbReference>